<dbReference type="InterPro" id="IPR000182">
    <property type="entry name" value="GNAT_dom"/>
</dbReference>
<sequence>MANLEYNAKTGEPFLRLAPPFSNFIITPPRIEDDVDASVEIMNDPFVYKWMGRTTPYNAELAERWIRTVKVETDAAVEKLKGATEPGSALSACPVRHMREELADGKTVFVGDVGLVRSGWTEIVDAEERARLVAANAARLAGDPEIVWHIGYYLAPGQQGRGLMTAAVKRMIEFGVAWMNVKYIKSSAFEGNHGSLKVQQKNGFVEVDKLVDHVQVGEERRTLVLMEWRAGTRVDDTDLAYG</sequence>
<dbReference type="PROSITE" id="PS51186">
    <property type="entry name" value="GNAT"/>
    <property type="match status" value="1"/>
</dbReference>
<gene>
    <name evidence="2" type="ORF">R3P38DRAFT_2923965</name>
</gene>
<keyword evidence="3" id="KW-1185">Reference proteome</keyword>
<proteinExistence type="predicted"/>
<dbReference type="EMBL" id="JAWWNJ010000024">
    <property type="protein sequence ID" value="KAK7031492.1"/>
    <property type="molecule type" value="Genomic_DNA"/>
</dbReference>
<feature type="domain" description="N-acetyltransferase" evidence="1">
    <location>
        <begin position="25"/>
        <end position="231"/>
    </location>
</feature>
<evidence type="ECO:0000313" key="3">
    <source>
        <dbReference type="Proteomes" id="UP001362999"/>
    </source>
</evidence>
<accession>A0AAW0BYS8</accession>
<dbReference type="AlphaFoldDB" id="A0AAW0BYS8"/>
<dbReference type="SUPFAM" id="SSF55729">
    <property type="entry name" value="Acyl-CoA N-acyltransferases (Nat)"/>
    <property type="match status" value="1"/>
</dbReference>
<dbReference type="InterPro" id="IPR016181">
    <property type="entry name" value="Acyl_CoA_acyltransferase"/>
</dbReference>
<evidence type="ECO:0000313" key="2">
    <source>
        <dbReference type="EMBL" id="KAK7031492.1"/>
    </source>
</evidence>
<dbReference type="Proteomes" id="UP001362999">
    <property type="component" value="Unassembled WGS sequence"/>
</dbReference>
<dbReference type="Pfam" id="PF13302">
    <property type="entry name" value="Acetyltransf_3"/>
    <property type="match status" value="1"/>
</dbReference>
<name>A0AAW0BYS8_9AGAR</name>
<reference evidence="2 3" key="1">
    <citation type="journal article" date="2024" name="J Genomics">
        <title>Draft genome sequencing and assembly of Favolaschia claudopus CIRM-BRFM 2984 isolated from oak limbs.</title>
        <authorList>
            <person name="Navarro D."/>
            <person name="Drula E."/>
            <person name="Chaduli D."/>
            <person name="Cazenave R."/>
            <person name="Ahrendt S."/>
            <person name="Wang J."/>
            <person name="Lipzen A."/>
            <person name="Daum C."/>
            <person name="Barry K."/>
            <person name="Grigoriev I.V."/>
            <person name="Favel A."/>
            <person name="Rosso M.N."/>
            <person name="Martin F."/>
        </authorList>
    </citation>
    <scope>NUCLEOTIDE SEQUENCE [LARGE SCALE GENOMIC DNA]</scope>
    <source>
        <strain evidence="2 3">CIRM-BRFM 2984</strain>
    </source>
</reference>
<organism evidence="2 3">
    <name type="scientific">Favolaschia claudopus</name>
    <dbReference type="NCBI Taxonomy" id="2862362"/>
    <lineage>
        <taxon>Eukaryota</taxon>
        <taxon>Fungi</taxon>
        <taxon>Dikarya</taxon>
        <taxon>Basidiomycota</taxon>
        <taxon>Agaricomycotina</taxon>
        <taxon>Agaricomycetes</taxon>
        <taxon>Agaricomycetidae</taxon>
        <taxon>Agaricales</taxon>
        <taxon>Marasmiineae</taxon>
        <taxon>Mycenaceae</taxon>
        <taxon>Favolaschia</taxon>
    </lineage>
</organism>
<dbReference type="GO" id="GO:0016747">
    <property type="term" value="F:acyltransferase activity, transferring groups other than amino-acyl groups"/>
    <property type="evidence" value="ECO:0007669"/>
    <property type="project" value="InterPro"/>
</dbReference>
<dbReference type="PANTHER" id="PTHR43328">
    <property type="entry name" value="ACETYLTRANSFERASE-RELATED"/>
    <property type="match status" value="1"/>
</dbReference>
<protein>
    <submittedName>
        <fullName evidence="2">Gnat family</fullName>
    </submittedName>
</protein>
<evidence type="ECO:0000259" key="1">
    <source>
        <dbReference type="PROSITE" id="PS51186"/>
    </source>
</evidence>
<dbReference type="Gene3D" id="3.40.630.30">
    <property type="match status" value="1"/>
</dbReference>
<comment type="caution">
    <text evidence="2">The sequence shown here is derived from an EMBL/GenBank/DDBJ whole genome shotgun (WGS) entry which is preliminary data.</text>
</comment>
<dbReference type="PANTHER" id="PTHR43328:SF1">
    <property type="entry name" value="N-ACETYLTRANSFERASE DOMAIN-CONTAINING PROTEIN"/>
    <property type="match status" value="1"/>
</dbReference>